<protein>
    <submittedName>
        <fullName evidence="3">Two-component system activity regulator YycH</fullName>
    </submittedName>
</protein>
<reference evidence="3 4" key="1">
    <citation type="submission" date="2023-03" db="EMBL/GenBank/DDBJ databases">
        <title>Bacillus Genome Sequencing.</title>
        <authorList>
            <person name="Dunlap C."/>
        </authorList>
    </citation>
    <scope>NUCLEOTIDE SEQUENCE [LARGE SCALE GENOMIC DNA]</scope>
    <source>
        <strain evidence="3 4">B-23453</strain>
    </source>
</reference>
<keyword evidence="1" id="KW-0812">Transmembrane</keyword>
<evidence type="ECO:0000313" key="4">
    <source>
        <dbReference type="Proteomes" id="UP001341444"/>
    </source>
</evidence>
<proteinExistence type="predicted"/>
<dbReference type="Pfam" id="PF07435">
    <property type="entry name" value="YycH"/>
    <property type="match status" value="1"/>
</dbReference>
<name>A0ABU6ME00_9BACI</name>
<keyword evidence="1" id="KW-0472">Membrane</keyword>
<sequence>MRYETIKTMILAVFVAASIFLTWMIWNFQPHYDTIDRRDIHQVSIAEERDTGSLIKPGKIMVNQVNRHYGTTDESEINDILKEMKGWSFYGSQGIKTLSVKDINSLEIGNNHVDIVFPENVPVKVYKDVVQFNDKSLPDTSFNRIVIDFTDGGHRDNNLYFLSTTSQKAYVCSVNYQYISSLMKDINKTLYDSYKLYDVYNLSKGKTILLPKDQTNMNTYRYITDEVPPEKFERALFPDPNFVKKGEVGDSQEYTNGTSMMRTNDSSKMLYYINPSEDSNYQTNADDLLKRSLEFMNHPGMWTDTYHYFQMNLKKHQVIFRMYLHGTPVFENSKMAEIMLQWGENEIYQYNRPFYRLAILVPQKVSESMLPGGAEVIQEISKISGISLDRVDDLQIGYQLINDTDYDSKQNNVLIFEPEWYYLYNGDWIPVSQDQLGGKQGGLE</sequence>
<dbReference type="RefSeq" id="WP_066267717.1">
    <property type="nucleotide sequence ID" value="NZ_JARMAB010000008.1"/>
</dbReference>
<gene>
    <name evidence="3" type="primary">yycH</name>
    <name evidence="3" type="ORF">P4T90_06450</name>
</gene>
<dbReference type="Proteomes" id="UP001341444">
    <property type="component" value="Unassembled WGS sequence"/>
</dbReference>
<keyword evidence="1" id="KW-1133">Transmembrane helix</keyword>
<dbReference type="InterPro" id="IPR009996">
    <property type="entry name" value="YycH"/>
</dbReference>
<organism evidence="3 4">
    <name type="scientific">Heyndrickxia acidicola</name>
    <dbReference type="NCBI Taxonomy" id="209389"/>
    <lineage>
        <taxon>Bacteria</taxon>
        <taxon>Bacillati</taxon>
        <taxon>Bacillota</taxon>
        <taxon>Bacilli</taxon>
        <taxon>Bacillales</taxon>
        <taxon>Bacillaceae</taxon>
        <taxon>Heyndrickxia</taxon>
    </lineage>
</organism>
<evidence type="ECO:0000256" key="1">
    <source>
        <dbReference type="SAM" id="Phobius"/>
    </source>
</evidence>
<dbReference type="InterPro" id="IPR042274">
    <property type="entry name" value="YycH/YycI_2"/>
</dbReference>
<accession>A0ABU6ME00</accession>
<dbReference type="Gene3D" id="3.10.450.310">
    <property type="match status" value="1"/>
</dbReference>
<dbReference type="CDD" id="cd15787">
    <property type="entry name" value="YycH_N"/>
    <property type="match status" value="1"/>
</dbReference>
<evidence type="ECO:0000259" key="2">
    <source>
        <dbReference type="Pfam" id="PF07435"/>
    </source>
</evidence>
<feature type="transmembrane region" description="Helical" evidence="1">
    <location>
        <begin position="9"/>
        <end position="28"/>
    </location>
</feature>
<comment type="caution">
    <text evidence="3">The sequence shown here is derived from an EMBL/GenBank/DDBJ whole genome shotgun (WGS) entry which is preliminary data.</text>
</comment>
<dbReference type="EMBL" id="JARMAB010000008">
    <property type="protein sequence ID" value="MED1202730.1"/>
    <property type="molecule type" value="Genomic_DNA"/>
</dbReference>
<keyword evidence="4" id="KW-1185">Reference proteome</keyword>
<evidence type="ECO:0000313" key="3">
    <source>
        <dbReference type="EMBL" id="MED1202730.1"/>
    </source>
</evidence>
<feature type="domain" description="Regulatory protein YycH" evidence="2">
    <location>
        <begin position="4"/>
        <end position="432"/>
    </location>
</feature>
<dbReference type="Gene3D" id="3.30.310.160">
    <property type="entry name" value="YycH protein, domain 2"/>
    <property type="match status" value="1"/>
</dbReference>